<protein>
    <submittedName>
        <fullName evidence="1">Uncharacterized protein</fullName>
    </submittedName>
</protein>
<reference evidence="1 2" key="1">
    <citation type="journal article" date="2020" name="Mol. Biol. Evol.">
        <title>Distinct Expression and Methylation Patterns for Genes with Different Fates following a Single Whole-Genome Duplication in Flowering Plants.</title>
        <authorList>
            <person name="Shi T."/>
            <person name="Rahmani R.S."/>
            <person name="Gugger P.F."/>
            <person name="Wang M."/>
            <person name="Li H."/>
            <person name="Zhang Y."/>
            <person name="Li Z."/>
            <person name="Wang Q."/>
            <person name="Van de Peer Y."/>
            <person name="Marchal K."/>
            <person name="Chen J."/>
        </authorList>
    </citation>
    <scope>NUCLEOTIDE SEQUENCE [LARGE SCALE GENOMIC DNA]</scope>
    <source>
        <tissue evidence="1">Leaf</tissue>
    </source>
</reference>
<accession>A0A822Z1H4</accession>
<evidence type="ECO:0000313" key="1">
    <source>
        <dbReference type="EMBL" id="DAD35348.1"/>
    </source>
</evidence>
<proteinExistence type="predicted"/>
<organism evidence="1 2">
    <name type="scientific">Nelumbo nucifera</name>
    <name type="common">Sacred lotus</name>
    <dbReference type="NCBI Taxonomy" id="4432"/>
    <lineage>
        <taxon>Eukaryota</taxon>
        <taxon>Viridiplantae</taxon>
        <taxon>Streptophyta</taxon>
        <taxon>Embryophyta</taxon>
        <taxon>Tracheophyta</taxon>
        <taxon>Spermatophyta</taxon>
        <taxon>Magnoliopsida</taxon>
        <taxon>Proteales</taxon>
        <taxon>Nelumbonaceae</taxon>
        <taxon>Nelumbo</taxon>
    </lineage>
</organism>
<comment type="caution">
    <text evidence="1">The sequence shown here is derived from an EMBL/GenBank/DDBJ whole genome shotgun (WGS) entry which is preliminary data.</text>
</comment>
<dbReference type="Proteomes" id="UP000607653">
    <property type="component" value="Unassembled WGS sequence"/>
</dbReference>
<gene>
    <name evidence="1" type="ORF">HUJ06_005988</name>
</gene>
<sequence length="42" mass="4646">MLVTLNVSSRPSSYNVPLAKPTQFIICLEPLDPLCIQMALDL</sequence>
<keyword evidence="2" id="KW-1185">Reference proteome</keyword>
<name>A0A822Z1H4_NELNU</name>
<evidence type="ECO:0000313" key="2">
    <source>
        <dbReference type="Proteomes" id="UP000607653"/>
    </source>
</evidence>
<dbReference type="AlphaFoldDB" id="A0A822Z1H4"/>
<dbReference type="EMBL" id="DUZY01000004">
    <property type="protein sequence ID" value="DAD35348.1"/>
    <property type="molecule type" value="Genomic_DNA"/>
</dbReference>